<gene>
    <name evidence="1" type="ORF">APZ42_025082</name>
</gene>
<sequence>MCAAKTVGRNSKRQMYRFPEEYILDVTSVLQKNQQIYILIFCRSVSHSNAFDNRTTAAFFNQTAPDCLEDELLLMLDLDNMSTVKSIMCLLPKMALTVRDIRPPQTSPDLPSVSF</sequence>
<evidence type="ECO:0000313" key="2">
    <source>
        <dbReference type="Proteomes" id="UP000076858"/>
    </source>
</evidence>
<keyword evidence="2" id="KW-1185">Reference proteome</keyword>
<dbReference type="Proteomes" id="UP000076858">
    <property type="component" value="Unassembled WGS sequence"/>
</dbReference>
<evidence type="ECO:0000313" key="1">
    <source>
        <dbReference type="EMBL" id="KZS10455.1"/>
    </source>
</evidence>
<dbReference type="AlphaFoldDB" id="A0A164TH60"/>
<proteinExistence type="predicted"/>
<protein>
    <submittedName>
        <fullName evidence="1">Putative Myosin-XV</fullName>
    </submittedName>
</protein>
<accession>A0A164TH60</accession>
<organism evidence="1 2">
    <name type="scientific">Daphnia magna</name>
    <dbReference type="NCBI Taxonomy" id="35525"/>
    <lineage>
        <taxon>Eukaryota</taxon>
        <taxon>Metazoa</taxon>
        <taxon>Ecdysozoa</taxon>
        <taxon>Arthropoda</taxon>
        <taxon>Crustacea</taxon>
        <taxon>Branchiopoda</taxon>
        <taxon>Diplostraca</taxon>
        <taxon>Cladocera</taxon>
        <taxon>Anomopoda</taxon>
        <taxon>Daphniidae</taxon>
        <taxon>Daphnia</taxon>
    </lineage>
</organism>
<name>A0A164TH60_9CRUS</name>
<comment type="caution">
    <text evidence="1">The sequence shown here is derived from an EMBL/GenBank/DDBJ whole genome shotgun (WGS) entry which is preliminary data.</text>
</comment>
<dbReference type="EMBL" id="LRGB01001799">
    <property type="protein sequence ID" value="KZS10455.1"/>
    <property type="molecule type" value="Genomic_DNA"/>
</dbReference>
<dbReference type="STRING" id="35525.A0A164TH60"/>
<reference evidence="1 2" key="1">
    <citation type="submission" date="2016-03" db="EMBL/GenBank/DDBJ databases">
        <title>EvidentialGene: Evidence-directed Construction of Genes on Genomes.</title>
        <authorList>
            <person name="Gilbert D.G."/>
            <person name="Choi J.-H."/>
            <person name="Mockaitis K."/>
            <person name="Colbourne J."/>
            <person name="Pfrender M."/>
        </authorList>
    </citation>
    <scope>NUCLEOTIDE SEQUENCE [LARGE SCALE GENOMIC DNA]</scope>
    <source>
        <strain evidence="1 2">Xinb3</strain>
        <tissue evidence="1">Complete organism</tissue>
    </source>
</reference>